<sequence length="210" mass="22056">RLARELLRGPTAAERSAASAAEVAGRWRAWPTGRIFPEALRYGLDQGAPERASRVGVSPDTACADAVDPPLAASLVVRGCRAVLRATYLDQLQGIAVTLGVAAFPDEPSARAAVPWFPGRGEVAPGLRALGFPDSVVARFGDASRQVASLAQRGPYLVAATVGYADGRPRLPAGRQQDELAELGPQLVEGVLRPLAAPAAVRCGEREWVC</sequence>
<dbReference type="RefSeq" id="WP_117360165.1">
    <property type="nucleotide sequence ID" value="NZ_QURH01000826.1"/>
</dbReference>
<dbReference type="AlphaFoldDB" id="A0A372JEJ1"/>
<comment type="caution">
    <text evidence="1">The sequence shown here is derived from an EMBL/GenBank/DDBJ whole genome shotgun (WGS) entry which is preliminary data.</text>
</comment>
<proteinExistence type="predicted"/>
<feature type="non-terminal residue" evidence="1">
    <location>
        <position position="1"/>
    </location>
</feature>
<keyword evidence="2" id="KW-1185">Reference proteome</keyword>
<name>A0A372JEJ1_9ACTN</name>
<dbReference type="EMBL" id="QURH01000826">
    <property type="protein sequence ID" value="RFU38329.1"/>
    <property type="molecule type" value="Genomic_DNA"/>
</dbReference>
<dbReference type="OrthoDB" id="3386555at2"/>
<organism evidence="1 2">
    <name type="scientific">Actinomadura logoneensis</name>
    <dbReference type="NCBI Taxonomy" id="2293572"/>
    <lineage>
        <taxon>Bacteria</taxon>
        <taxon>Bacillati</taxon>
        <taxon>Actinomycetota</taxon>
        <taxon>Actinomycetes</taxon>
        <taxon>Streptosporangiales</taxon>
        <taxon>Thermomonosporaceae</taxon>
        <taxon>Actinomadura</taxon>
    </lineage>
</organism>
<evidence type="ECO:0000313" key="2">
    <source>
        <dbReference type="Proteomes" id="UP000261811"/>
    </source>
</evidence>
<accession>A0A372JEJ1</accession>
<evidence type="ECO:0000313" key="1">
    <source>
        <dbReference type="EMBL" id="RFU38329.1"/>
    </source>
</evidence>
<dbReference type="Proteomes" id="UP000261811">
    <property type="component" value="Unassembled WGS sequence"/>
</dbReference>
<protein>
    <submittedName>
        <fullName evidence="1">Uncharacterized protein</fullName>
    </submittedName>
</protein>
<gene>
    <name evidence="1" type="ORF">DZF91_28240</name>
</gene>
<reference evidence="1 2" key="1">
    <citation type="submission" date="2018-08" db="EMBL/GenBank/DDBJ databases">
        <title>Actinomadura jelena sp. nov., a novel Actinomycete isolated from soil in Chad.</title>
        <authorList>
            <person name="Shi L."/>
        </authorList>
    </citation>
    <scope>NUCLEOTIDE SEQUENCE [LARGE SCALE GENOMIC DNA]</scope>
    <source>
        <strain evidence="1 2">NEAU-G17</strain>
    </source>
</reference>